<organism evidence="4 5">
    <name type="scientific">Candidatus Nealsonbacteria bacterium CG08_land_8_20_14_0_20_36_22</name>
    <dbReference type="NCBI Taxonomy" id="1974704"/>
    <lineage>
        <taxon>Bacteria</taxon>
        <taxon>Candidatus Nealsoniibacteriota</taxon>
    </lineage>
</organism>
<dbReference type="Pfam" id="PF01145">
    <property type="entry name" value="Band_7"/>
    <property type="match status" value="1"/>
</dbReference>
<protein>
    <recommendedName>
        <fullName evidence="3">Band 7 domain-containing protein</fullName>
    </recommendedName>
</protein>
<reference evidence="5" key="1">
    <citation type="submission" date="2017-09" db="EMBL/GenBank/DDBJ databases">
        <title>Depth-based differentiation of microbial function through sediment-hosted aquifers and enrichment of novel symbionts in the deep terrestrial subsurface.</title>
        <authorList>
            <person name="Probst A.J."/>
            <person name="Ladd B."/>
            <person name="Jarett J.K."/>
            <person name="Geller-Mcgrath D.E."/>
            <person name="Sieber C.M.K."/>
            <person name="Emerson J.B."/>
            <person name="Anantharaman K."/>
            <person name="Thomas B.C."/>
            <person name="Malmstrom R."/>
            <person name="Stieglmeier M."/>
            <person name="Klingl A."/>
            <person name="Woyke T."/>
            <person name="Ryan C.M."/>
            <person name="Banfield J.F."/>
        </authorList>
    </citation>
    <scope>NUCLEOTIDE SEQUENCE [LARGE SCALE GENOMIC DNA]</scope>
</reference>
<keyword evidence="2" id="KW-0472">Membrane</keyword>
<accession>A0A2H0YNK2</accession>
<evidence type="ECO:0000313" key="4">
    <source>
        <dbReference type="EMBL" id="PIS40006.1"/>
    </source>
</evidence>
<gene>
    <name evidence="4" type="ORF">COT32_02050</name>
</gene>
<feature type="transmembrane region" description="Helical" evidence="2">
    <location>
        <begin position="5"/>
        <end position="22"/>
    </location>
</feature>
<evidence type="ECO:0000256" key="1">
    <source>
        <dbReference type="SAM" id="MobiDB-lite"/>
    </source>
</evidence>
<proteinExistence type="predicted"/>
<feature type="region of interest" description="Disordered" evidence="1">
    <location>
        <begin position="350"/>
        <end position="405"/>
    </location>
</feature>
<dbReference type="InterPro" id="IPR036013">
    <property type="entry name" value="Band_7/SPFH_dom_sf"/>
</dbReference>
<sequence>MKRGWILLVIVIGITLIVWGILEQRLWCLVTGLVIEAAVFFKFTIVKEGTAKIIIRLGKFKKAVMVWGGQKLDADNNVVPRDTIRLLPGGLVFVGIRFIDTAYKYKFRWRDIQLVKSEEKVEFHEELIDYILVRPDVYWTDIKTAETKPPERIPLDIQFLVTMRVNNPYKALFRAPSNWNENTIVRLNAAFRGWVATKTLDQLLGLKKKPKNIWPDFKKHDLIKMFKTDWGITVEENGIEIRAISLPLEYQEAAAAQKKLEFEAVARSAETVGTVIEMMARVRGKKVEDIQKEIEAQPEMRREFLDLAKDLVVRKLGIEGKSYLDIRVQGAEGIEKTILNALAVWRKMPEGDRGKKETEEEKKEQEEQEEKEEQKEEPTPNIEKLRQKMGDALMDKVAKKKAEKR</sequence>
<dbReference type="SUPFAM" id="SSF117892">
    <property type="entry name" value="Band 7/SPFH domain"/>
    <property type="match status" value="1"/>
</dbReference>
<keyword evidence="2" id="KW-1133">Transmembrane helix</keyword>
<dbReference type="PROSITE" id="PS50096">
    <property type="entry name" value="IQ"/>
    <property type="match status" value="1"/>
</dbReference>
<dbReference type="InterPro" id="IPR001107">
    <property type="entry name" value="Band_7"/>
</dbReference>
<evidence type="ECO:0000313" key="5">
    <source>
        <dbReference type="Proteomes" id="UP000231472"/>
    </source>
</evidence>
<dbReference type="Proteomes" id="UP000231472">
    <property type="component" value="Unassembled WGS sequence"/>
</dbReference>
<dbReference type="Gene3D" id="3.30.479.30">
    <property type="entry name" value="Band 7 domain"/>
    <property type="match status" value="1"/>
</dbReference>
<feature type="domain" description="Band 7" evidence="3">
    <location>
        <begin position="45"/>
        <end position="269"/>
    </location>
</feature>
<evidence type="ECO:0000259" key="3">
    <source>
        <dbReference type="Pfam" id="PF01145"/>
    </source>
</evidence>
<name>A0A2H0YNK2_9BACT</name>
<comment type="caution">
    <text evidence="4">The sequence shown here is derived from an EMBL/GenBank/DDBJ whole genome shotgun (WGS) entry which is preliminary data.</text>
</comment>
<keyword evidence="2" id="KW-0812">Transmembrane</keyword>
<feature type="compositionally biased region" description="Basic and acidic residues" evidence="1">
    <location>
        <begin position="350"/>
        <end position="365"/>
    </location>
</feature>
<dbReference type="EMBL" id="PEYC01000041">
    <property type="protein sequence ID" value="PIS40006.1"/>
    <property type="molecule type" value="Genomic_DNA"/>
</dbReference>
<dbReference type="AlphaFoldDB" id="A0A2H0YNK2"/>
<evidence type="ECO:0000256" key="2">
    <source>
        <dbReference type="SAM" id="Phobius"/>
    </source>
</evidence>
<feature type="compositionally biased region" description="Basic and acidic residues" evidence="1">
    <location>
        <begin position="372"/>
        <end position="397"/>
    </location>
</feature>